<dbReference type="Gene3D" id="1.10.510.10">
    <property type="entry name" value="Transferase(Phosphotransferase) domain 1"/>
    <property type="match status" value="1"/>
</dbReference>
<dbReference type="Proteomes" id="UP000324800">
    <property type="component" value="Unassembled WGS sequence"/>
</dbReference>
<feature type="domain" description="Protein kinase" evidence="2">
    <location>
        <begin position="1"/>
        <end position="68"/>
    </location>
</feature>
<dbReference type="GO" id="GO:0005634">
    <property type="term" value="C:nucleus"/>
    <property type="evidence" value="ECO:0007669"/>
    <property type="project" value="TreeGrafter"/>
</dbReference>
<dbReference type="InterPro" id="IPR000719">
    <property type="entry name" value="Prot_kinase_dom"/>
</dbReference>
<dbReference type="InterPro" id="IPR011009">
    <property type="entry name" value="Kinase-like_dom_sf"/>
</dbReference>
<dbReference type="EMBL" id="SNRW01001703">
    <property type="protein sequence ID" value="KAA6395368.1"/>
    <property type="molecule type" value="Genomic_DNA"/>
</dbReference>
<dbReference type="GO" id="GO:0005524">
    <property type="term" value="F:ATP binding"/>
    <property type="evidence" value="ECO:0007669"/>
    <property type="project" value="InterPro"/>
</dbReference>
<feature type="compositionally biased region" description="Basic and acidic residues" evidence="1">
    <location>
        <begin position="263"/>
        <end position="300"/>
    </location>
</feature>
<feature type="region of interest" description="Disordered" evidence="1">
    <location>
        <begin position="240"/>
        <end position="307"/>
    </location>
</feature>
<protein>
    <recommendedName>
        <fullName evidence="2">Protein kinase domain-containing protein</fullName>
    </recommendedName>
</protein>
<sequence>MLLHFILTRSFPFNPHNDESIKQFLRNKKLERPSSITDNSLWDLLIRMLAYERADRISASDALNHPFFKSPKAMSEITSEQIRLAQSAQIAKTNGDLSISQFDTDPLNQVQLPSIQQYPNQIQYGQQQPFVQQGQINPALLQPNPGAGQQQQQQFQPPGFGQQLQRTGIYVQQLSPVIITPKIPAGLQPVVGQLQKPTSQPVENEASIPCEICHQKICFSQYEEHQQECAEERRQQREQKRLEREKKKKKKEDDEAEQNRINAEQERIRNEEAENKRKDEEKQQKEREKQEKALKEKNDKPNIIAVPINKDKALKEIEDDKQQQLKDYNSFFGKGKIKCNTGKLTINNSTLIKCPYCQVNIQGNFERHLSTLPHTQAYWTEFHIVLKHHYDLLSRLPNPFKAPDGFVICPFCTNKHSKGKYEQHIITQHKHKSNAQFIQQMTEIIPHMRQESTGFFVTYDKAKLQCPFCNSLNNEYVEQHIWCYHKNDWIKFNIYLQTLKDLE</sequence>
<name>A0A5J4WKC8_9EUKA</name>
<comment type="caution">
    <text evidence="3">The sequence shown here is derived from an EMBL/GenBank/DDBJ whole genome shotgun (WGS) entry which is preliminary data.</text>
</comment>
<evidence type="ECO:0000256" key="1">
    <source>
        <dbReference type="SAM" id="MobiDB-lite"/>
    </source>
</evidence>
<evidence type="ECO:0000259" key="2">
    <source>
        <dbReference type="PROSITE" id="PS50011"/>
    </source>
</evidence>
<evidence type="ECO:0000313" key="3">
    <source>
        <dbReference type="EMBL" id="KAA6395368.1"/>
    </source>
</evidence>
<organism evidence="3 4">
    <name type="scientific">Streblomastix strix</name>
    <dbReference type="NCBI Taxonomy" id="222440"/>
    <lineage>
        <taxon>Eukaryota</taxon>
        <taxon>Metamonada</taxon>
        <taxon>Preaxostyla</taxon>
        <taxon>Oxymonadida</taxon>
        <taxon>Streblomastigidae</taxon>
        <taxon>Streblomastix</taxon>
    </lineage>
</organism>
<dbReference type="GO" id="GO:0004672">
    <property type="term" value="F:protein kinase activity"/>
    <property type="evidence" value="ECO:0007669"/>
    <property type="project" value="InterPro"/>
</dbReference>
<gene>
    <name evidence="3" type="ORF">EZS28_009108</name>
</gene>
<dbReference type="PROSITE" id="PS50011">
    <property type="entry name" value="PROTEIN_KINASE_DOM"/>
    <property type="match status" value="1"/>
</dbReference>
<proteinExistence type="predicted"/>
<dbReference type="AlphaFoldDB" id="A0A5J4WKC8"/>
<accession>A0A5J4WKC8</accession>
<dbReference type="PANTHER" id="PTHR24345">
    <property type="entry name" value="SERINE/THREONINE-PROTEIN KINASE PLK"/>
    <property type="match status" value="1"/>
</dbReference>
<evidence type="ECO:0000313" key="4">
    <source>
        <dbReference type="Proteomes" id="UP000324800"/>
    </source>
</evidence>
<dbReference type="SUPFAM" id="SSF56112">
    <property type="entry name" value="Protein kinase-like (PK-like)"/>
    <property type="match status" value="1"/>
</dbReference>
<reference evidence="3 4" key="1">
    <citation type="submission" date="2019-03" db="EMBL/GenBank/DDBJ databases">
        <title>Single cell metagenomics reveals metabolic interactions within the superorganism composed of flagellate Streblomastix strix and complex community of Bacteroidetes bacteria on its surface.</title>
        <authorList>
            <person name="Treitli S.C."/>
            <person name="Kolisko M."/>
            <person name="Husnik F."/>
            <person name="Keeling P."/>
            <person name="Hampl V."/>
        </authorList>
    </citation>
    <scope>NUCLEOTIDE SEQUENCE [LARGE SCALE GENOMIC DNA]</scope>
    <source>
        <strain evidence="3">ST1C</strain>
    </source>
</reference>